<dbReference type="GO" id="GO:0001764">
    <property type="term" value="P:neuron migration"/>
    <property type="evidence" value="ECO:0007669"/>
    <property type="project" value="TreeGrafter"/>
</dbReference>
<sequence>MSGRVLIGEVSPFRSLVKPRWDESSSISSGLSDGDGEVSDNLSSEEFNVSSSLNSLPTTPLGSRRNSSIMLRTDAEKRSLVESGLSWYSEVGKPSRKLDPGGGTGGYETGSLKTEAPSKWRKKPPPAQHQSASEDCTASLTGVRGEMARKPQSLGGQSGSLKKGRNPPVGVTSPITHTSQSMLKVAVQNTLPPRRVYDAGQVPPLVRIGSIMLRRVNRNIVVSRAEEKKKRLGAAVLTRGDAVK</sequence>
<feature type="compositionally biased region" description="Low complexity" evidence="1">
    <location>
        <begin position="50"/>
        <end position="63"/>
    </location>
</feature>
<evidence type="ECO:0000256" key="1">
    <source>
        <dbReference type="SAM" id="MobiDB-lite"/>
    </source>
</evidence>
<feature type="compositionally biased region" description="Low complexity" evidence="1">
    <location>
        <begin position="152"/>
        <end position="161"/>
    </location>
</feature>
<feature type="compositionally biased region" description="Polar residues" evidence="1">
    <location>
        <begin position="40"/>
        <end position="49"/>
    </location>
</feature>
<dbReference type="PANTHER" id="PTHR12784">
    <property type="entry name" value="STEERIN"/>
    <property type="match status" value="1"/>
</dbReference>
<dbReference type="GO" id="GO:0001578">
    <property type="term" value="P:microtubule bundle formation"/>
    <property type="evidence" value="ECO:0007669"/>
    <property type="project" value="TreeGrafter"/>
</dbReference>
<reference evidence="2" key="1">
    <citation type="journal article" date="2023" name="Front. Mar. Sci.">
        <title>A new Merluccius polli reference genome to investigate the effects of global change in West African waters.</title>
        <authorList>
            <person name="Mateo J.L."/>
            <person name="Blanco-Fernandez C."/>
            <person name="Garcia-Vazquez E."/>
            <person name="Machado-Schiaffino G."/>
        </authorList>
    </citation>
    <scope>NUCLEOTIDE SEQUENCE</scope>
    <source>
        <strain evidence="2">C29</strain>
        <tissue evidence="2">Fin</tissue>
    </source>
</reference>
<proteinExistence type="predicted"/>
<dbReference type="Proteomes" id="UP001174136">
    <property type="component" value="Unassembled WGS sequence"/>
</dbReference>
<comment type="caution">
    <text evidence="2">The sequence shown here is derived from an EMBL/GenBank/DDBJ whole genome shotgun (WGS) entry which is preliminary data.</text>
</comment>
<name>A0AA47NQR5_MERPO</name>
<dbReference type="GO" id="GO:0043194">
    <property type="term" value="C:axon initial segment"/>
    <property type="evidence" value="ECO:0007669"/>
    <property type="project" value="TreeGrafter"/>
</dbReference>
<evidence type="ECO:0000313" key="3">
    <source>
        <dbReference type="Proteomes" id="UP001174136"/>
    </source>
</evidence>
<dbReference type="InterPro" id="IPR039041">
    <property type="entry name" value="Nav/unc-53"/>
</dbReference>
<gene>
    <name evidence="2" type="primary">NAV1</name>
    <name evidence="2" type="ORF">N1851_030490</name>
</gene>
<dbReference type="PANTHER" id="PTHR12784:SF3">
    <property type="entry name" value="NEURON NAVIGATOR 1"/>
    <property type="match status" value="1"/>
</dbReference>
<dbReference type="GO" id="GO:0015630">
    <property type="term" value="C:microtubule cytoskeleton"/>
    <property type="evidence" value="ECO:0007669"/>
    <property type="project" value="TreeGrafter"/>
</dbReference>
<protein>
    <submittedName>
        <fullName evidence="2">Neuron navigator 1</fullName>
    </submittedName>
</protein>
<accession>A0AA47NQR5</accession>
<dbReference type="AlphaFoldDB" id="A0AA47NQR5"/>
<feature type="region of interest" description="Disordered" evidence="1">
    <location>
        <begin position="20"/>
        <end position="70"/>
    </location>
</feature>
<feature type="region of interest" description="Disordered" evidence="1">
    <location>
        <begin position="84"/>
        <end position="177"/>
    </location>
</feature>
<feature type="compositionally biased region" description="Polar residues" evidence="1">
    <location>
        <begin position="128"/>
        <end position="140"/>
    </location>
</feature>
<evidence type="ECO:0000313" key="2">
    <source>
        <dbReference type="EMBL" id="KAK0133955.1"/>
    </source>
</evidence>
<dbReference type="EMBL" id="JAOPHQ010005770">
    <property type="protein sequence ID" value="KAK0133955.1"/>
    <property type="molecule type" value="Genomic_DNA"/>
</dbReference>
<keyword evidence="3" id="KW-1185">Reference proteome</keyword>
<organism evidence="2 3">
    <name type="scientific">Merluccius polli</name>
    <name type="common">Benguela hake</name>
    <name type="synonym">Merluccius cadenati</name>
    <dbReference type="NCBI Taxonomy" id="89951"/>
    <lineage>
        <taxon>Eukaryota</taxon>
        <taxon>Metazoa</taxon>
        <taxon>Chordata</taxon>
        <taxon>Craniata</taxon>
        <taxon>Vertebrata</taxon>
        <taxon>Euteleostomi</taxon>
        <taxon>Actinopterygii</taxon>
        <taxon>Neopterygii</taxon>
        <taxon>Teleostei</taxon>
        <taxon>Neoteleostei</taxon>
        <taxon>Acanthomorphata</taxon>
        <taxon>Zeiogadaria</taxon>
        <taxon>Gadariae</taxon>
        <taxon>Gadiformes</taxon>
        <taxon>Gadoidei</taxon>
        <taxon>Merlucciidae</taxon>
        <taxon>Merluccius</taxon>
    </lineage>
</organism>